<feature type="region of interest" description="Disordered" evidence="1">
    <location>
        <begin position="120"/>
        <end position="153"/>
    </location>
</feature>
<protein>
    <submittedName>
        <fullName evidence="2">Uncharacterized protein</fullName>
    </submittedName>
</protein>
<dbReference type="AlphaFoldDB" id="A0A4Y2DIJ0"/>
<comment type="caution">
    <text evidence="2">The sequence shown here is derived from an EMBL/GenBank/DDBJ whole genome shotgun (WGS) entry which is preliminary data.</text>
</comment>
<sequence>MLKPCLTHVTTFSSRSIDKKDLYTVLKLLEGYFGVNFLILSCGQMTKATLEPSAPSLNFHHGSPAGGRLNLDDRFAVHQHLMQGGSLMEPGKCGFVVSSWFRGQRILGLKPSSTTQFGEGGVPAQVLSSTSDSGSKLRCPPQNRSRYASKTRG</sequence>
<reference evidence="2 3" key="1">
    <citation type="journal article" date="2019" name="Sci. Rep.">
        <title>Orb-weaving spider Araneus ventricosus genome elucidates the spidroin gene catalogue.</title>
        <authorList>
            <person name="Kono N."/>
            <person name="Nakamura H."/>
            <person name="Ohtoshi R."/>
            <person name="Moran D.A.P."/>
            <person name="Shinohara A."/>
            <person name="Yoshida Y."/>
            <person name="Fujiwara M."/>
            <person name="Mori M."/>
            <person name="Tomita M."/>
            <person name="Arakawa K."/>
        </authorList>
    </citation>
    <scope>NUCLEOTIDE SEQUENCE [LARGE SCALE GENOMIC DNA]</scope>
</reference>
<evidence type="ECO:0000313" key="3">
    <source>
        <dbReference type="Proteomes" id="UP000499080"/>
    </source>
</evidence>
<name>A0A4Y2DIJ0_ARAVE</name>
<organism evidence="2 3">
    <name type="scientific">Araneus ventricosus</name>
    <name type="common">Orbweaver spider</name>
    <name type="synonym">Epeira ventricosa</name>
    <dbReference type="NCBI Taxonomy" id="182803"/>
    <lineage>
        <taxon>Eukaryota</taxon>
        <taxon>Metazoa</taxon>
        <taxon>Ecdysozoa</taxon>
        <taxon>Arthropoda</taxon>
        <taxon>Chelicerata</taxon>
        <taxon>Arachnida</taxon>
        <taxon>Araneae</taxon>
        <taxon>Araneomorphae</taxon>
        <taxon>Entelegynae</taxon>
        <taxon>Araneoidea</taxon>
        <taxon>Araneidae</taxon>
        <taxon>Araneus</taxon>
    </lineage>
</organism>
<dbReference type="Proteomes" id="UP000499080">
    <property type="component" value="Unassembled WGS sequence"/>
</dbReference>
<evidence type="ECO:0000313" key="2">
    <source>
        <dbReference type="EMBL" id="GBM15846.1"/>
    </source>
</evidence>
<evidence type="ECO:0000256" key="1">
    <source>
        <dbReference type="SAM" id="MobiDB-lite"/>
    </source>
</evidence>
<keyword evidence="3" id="KW-1185">Reference proteome</keyword>
<accession>A0A4Y2DIJ0</accession>
<proteinExistence type="predicted"/>
<gene>
    <name evidence="2" type="ORF">AVEN_260124_1</name>
</gene>
<dbReference type="EMBL" id="BGPR01000364">
    <property type="protein sequence ID" value="GBM15846.1"/>
    <property type="molecule type" value="Genomic_DNA"/>
</dbReference>